<dbReference type="EMBL" id="FTOT01000010">
    <property type="protein sequence ID" value="SIT21807.1"/>
    <property type="molecule type" value="Genomic_DNA"/>
</dbReference>
<dbReference type="Gene3D" id="2.150.10.10">
    <property type="entry name" value="Serralysin-like metalloprotease, C-terminal"/>
    <property type="match status" value="4"/>
</dbReference>
<keyword evidence="9" id="KW-1185">Reference proteome</keyword>
<dbReference type="InterPro" id="IPR050557">
    <property type="entry name" value="RTX_toxin/Mannuronan_C5-epim"/>
</dbReference>
<keyword evidence="5" id="KW-0677">Repeat</keyword>
<dbReference type="InterPro" id="IPR001343">
    <property type="entry name" value="Hemolysn_Ca-bd"/>
</dbReference>
<dbReference type="PROSITE" id="PS00330">
    <property type="entry name" value="HEMOLYSIN_CALCIUM"/>
    <property type="match status" value="5"/>
</dbReference>
<dbReference type="GO" id="GO:0005509">
    <property type="term" value="F:calcium ion binding"/>
    <property type="evidence" value="ECO:0007669"/>
    <property type="project" value="InterPro"/>
</dbReference>
<evidence type="ECO:0000256" key="2">
    <source>
        <dbReference type="ARBA" id="ARBA00004613"/>
    </source>
</evidence>
<keyword evidence="7" id="KW-0472">Membrane</keyword>
<dbReference type="GO" id="GO:0090729">
    <property type="term" value="F:toxin activity"/>
    <property type="evidence" value="ECO:0007669"/>
    <property type="project" value="UniProtKB-KW"/>
</dbReference>
<dbReference type="STRING" id="1086013.SAMN05421774_11065"/>
<dbReference type="Pfam" id="PF00353">
    <property type="entry name" value="HemolysinCabind"/>
    <property type="match status" value="5"/>
</dbReference>
<dbReference type="OrthoDB" id="7766606at2"/>
<evidence type="ECO:0000256" key="5">
    <source>
        <dbReference type="ARBA" id="ARBA00022737"/>
    </source>
</evidence>
<comment type="subcellular location">
    <subcellularLocation>
        <location evidence="1">Membrane</location>
    </subcellularLocation>
    <subcellularLocation>
        <location evidence="2">Secreted</location>
    </subcellularLocation>
</comment>
<dbReference type="PRINTS" id="PR00313">
    <property type="entry name" value="CABNDNGRPT"/>
</dbReference>
<dbReference type="InterPro" id="IPR011049">
    <property type="entry name" value="Serralysin-like_metalloprot_C"/>
</dbReference>
<evidence type="ECO:0000313" key="9">
    <source>
        <dbReference type="Proteomes" id="UP000186141"/>
    </source>
</evidence>
<evidence type="ECO:0000256" key="7">
    <source>
        <dbReference type="ARBA" id="ARBA00023136"/>
    </source>
</evidence>
<keyword evidence="6" id="KW-0843">Virulence</keyword>
<dbReference type="SUPFAM" id="SSF51120">
    <property type="entry name" value="beta-Roll"/>
    <property type="match status" value="2"/>
</dbReference>
<reference evidence="8 9" key="1">
    <citation type="submission" date="2017-01" db="EMBL/GenBank/DDBJ databases">
        <authorList>
            <person name="Mah S.A."/>
            <person name="Swanson W.J."/>
            <person name="Moy G.W."/>
            <person name="Vacquier V.D."/>
        </authorList>
    </citation>
    <scope>NUCLEOTIDE SEQUENCE [LARGE SCALE GENOMIC DNA]</scope>
    <source>
        <strain evidence="8 9">DSM 26375</strain>
    </source>
</reference>
<dbReference type="PRINTS" id="PR01488">
    <property type="entry name" value="RTXTOXINA"/>
</dbReference>
<protein>
    <submittedName>
        <fullName evidence="8">Hemolysin-type calcium-binding repeat-containing protein</fullName>
    </submittedName>
</protein>
<evidence type="ECO:0000256" key="3">
    <source>
        <dbReference type="ARBA" id="ARBA00022525"/>
    </source>
</evidence>
<keyword evidence="4" id="KW-0800">Toxin</keyword>
<sequence>MTILNVNTAIAPYLDALFARIGADKAGYELHYPHADRIDDFFDYLDDNDATLSELSAARIVLSARFDRADWALTLAGSGIGPVSSIEALAEAIDEGLAQGRFSELRLDRNGSALATISFSETGYTLTSGGESLAVTGSLPASFPDLFRLAGYLERIDDLDDMNGAQRARLFSDLAAFGITGMEVSNTSRLLLAWSVTDSTATLRLPGLTLTAEGTFPADFGALLAVLYQVARLEKGGPADLTAIDGLALDRIVLTGDTGTVLLEATDIDNADLSSVAGILVDGAESPFQSVILGEGFVQSSDRIAENELILGTGGNDWLEGGGGRDRILGNDGHDSLFGGSGNDTLDGGKGNDWLRAGTGNDWLYGGDGNDNLLGQGGSNRLFGGAGRDTVAGGRGNDTIYGGDGDDRLTGGDSADRIYGDAGKDWLEGNDGNDRLYGGKGNDSLYGGAGTDRLFGGKGNDRLYGNGDLLYGGNGDDRLFGGNNSTLEGGAGADLFIFTRFSGRNVVTDYTDGTDRIRIDWKGIQGLDDLKIDTVAAGTRLRGDGNTVILQGVSQDVLDASDFLFG</sequence>
<organism evidence="8 9">
    <name type="scientific">Gemmobacter megaterium</name>
    <dbReference type="NCBI Taxonomy" id="1086013"/>
    <lineage>
        <taxon>Bacteria</taxon>
        <taxon>Pseudomonadati</taxon>
        <taxon>Pseudomonadota</taxon>
        <taxon>Alphaproteobacteria</taxon>
        <taxon>Rhodobacterales</taxon>
        <taxon>Paracoccaceae</taxon>
        <taxon>Gemmobacter</taxon>
    </lineage>
</organism>
<dbReference type="PANTHER" id="PTHR38340">
    <property type="entry name" value="S-LAYER PROTEIN"/>
    <property type="match status" value="1"/>
</dbReference>
<dbReference type="InterPro" id="IPR018511">
    <property type="entry name" value="Hemolysin-typ_Ca-bd_CS"/>
</dbReference>
<dbReference type="PANTHER" id="PTHR38340:SF1">
    <property type="entry name" value="S-LAYER PROTEIN"/>
    <property type="match status" value="1"/>
</dbReference>
<name>A0A1N7QH31_9RHOB</name>
<dbReference type="InterPro" id="IPR003995">
    <property type="entry name" value="RTX_toxin_determinant-A"/>
</dbReference>
<keyword evidence="3" id="KW-0964">Secreted</keyword>
<dbReference type="Proteomes" id="UP000186141">
    <property type="component" value="Unassembled WGS sequence"/>
</dbReference>
<evidence type="ECO:0000256" key="1">
    <source>
        <dbReference type="ARBA" id="ARBA00004370"/>
    </source>
</evidence>
<evidence type="ECO:0000256" key="4">
    <source>
        <dbReference type="ARBA" id="ARBA00022656"/>
    </source>
</evidence>
<gene>
    <name evidence="8" type="ORF">SAMN05421774_11065</name>
</gene>
<evidence type="ECO:0000256" key="6">
    <source>
        <dbReference type="ARBA" id="ARBA00023026"/>
    </source>
</evidence>
<dbReference type="GO" id="GO:0005576">
    <property type="term" value="C:extracellular region"/>
    <property type="evidence" value="ECO:0007669"/>
    <property type="project" value="UniProtKB-SubCell"/>
</dbReference>
<dbReference type="GO" id="GO:0016020">
    <property type="term" value="C:membrane"/>
    <property type="evidence" value="ECO:0007669"/>
    <property type="project" value="UniProtKB-SubCell"/>
</dbReference>
<accession>A0A1N7QH31</accession>
<dbReference type="RefSeq" id="WP_076533877.1">
    <property type="nucleotide sequence ID" value="NZ_BMEH01000010.1"/>
</dbReference>
<dbReference type="AlphaFoldDB" id="A0A1N7QH31"/>
<evidence type="ECO:0000313" key="8">
    <source>
        <dbReference type="EMBL" id="SIT21807.1"/>
    </source>
</evidence>
<proteinExistence type="predicted"/>